<protein>
    <recommendedName>
        <fullName evidence="3">phospholipase D</fullName>
        <ecNumber evidence="3">3.1.4.4</ecNumber>
    </recommendedName>
</protein>
<dbReference type="InterPro" id="IPR015679">
    <property type="entry name" value="PLipase_D_fam"/>
</dbReference>
<reference evidence="29 30" key="1">
    <citation type="submission" date="2019-06" db="EMBL/GenBank/DDBJ databases">
        <title>Draft genomes of female and male turbot (Scophthalmus maximus).</title>
        <authorList>
            <person name="Xu H."/>
            <person name="Xu X.-W."/>
            <person name="Shao C."/>
            <person name="Chen S."/>
        </authorList>
    </citation>
    <scope>NUCLEOTIDE SEQUENCE [LARGE SCALE GENOMIC DNA]</scope>
    <source>
        <strain evidence="29">Ysfricsl-2016a</strain>
        <tissue evidence="29">Blood</tissue>
    </source>
</reference>
<dbReference type="Pfam" id="PF02931">
    <property type="entry name" value="Neur_chan_LBD"/>
    <property type="match status" value="1"/>
</dbReference>
<keyword evidence="17" id="KW-0675">Receptor</keyword>
<feature type="transmembrane region" description="Helical" evidence="25">
    <location>
        <begin position="280"/>
        <end position="300"/>
    </location>
</feature>
<evidence type="ECO:0000259" key="28">
    <source>
        <dbReference type="PROSITE" id="PS50195"/>
    </source>
</evidence>
<evidence type="ECO:0000256" key="23">
    <source>
        <dbReference type="ARBA" id="ARBA00034430"/>
    </source>
</evidence>
<keyword evidence="20" id="KW-1071">Ligand-gated ion channel</keyword>
<comment type="function">
    <text evidence="2">After binding acetylcholine, the AChR responds by an extensive change in conformation that affects all subunits and leads to opening of an ion-conducting channel across the plasma membrane.</text>
</comment>
<dbReference type="GO" id="GO:0022848">
    <property type="term" value="F:acetylcholine-gated monoatomic cation-selective channel activity"/>
    <property type="evidence" value="ECO:0007669"/>
    <property type="project" value="InterPro"/>
</dbReference>
<dbReference type="InterPro" id="IPR038050">
    <property type="entry name" value="Neuro_actylchol_rec"/>
</dbReference>
<dbReference type="InterPro" id="IPR002394">
    <property type="entry name" value="Nicotinic_acetylcholine_rcpt"/>
</dbReference>
<keyword evidence="21 25" id="KW-0407">Ion channel</keyword>
<dbReference type="PANTHER" id="PTHR18896:SF121">
    <property type="entry name" value="PHOSPHOLIPASE D2"/>
    <property type="match status" value="1"/>
</dbReference>
<keyword evidence="10" id="KW-0442">Lipid degradation</keyword>
<evidence type="ECO:0000256" key="5">
    <source>
        <dbReference type="ARBA" id="ARBA00022475"/>
    </source>
</evidence>
<feature type="signal peptide" evidence="25">
    <location>
        <begin position="1"/>
        <end position="26"/>
    </location>
</feature>
<dbReference type="InterPro" id="IPR006029">
    <property type="entry name" value="Neurotrans-gated_channel_TM"/>
</dbReference>
<dbReference type="GO" id="GO:0009395">
    <property type="term" value="P:phospholipid catabolic process"/>
    <property type="evidence" value="ECO:0007669"/>
    <property type="project" value="TreeGrafter"/>
</dbReference>
<keyword evidence="14" id="KW-0443">Lipid metabolism</keyword>
<comment type="catalytic activity">
    <reaction evidence="24">
        <text>Na(+)(in) = Na(+)(out)</text>
        <dbReference type="Rhea" id="RHEA:34963"/>
        <dbReference type="ChEBI" id="CHEBI:29101"/>
    </reaction>
</comment>
<proteinExistence type="inferred from homology"/>
<dbReference type="Gene3D" id="3.30.870.10">
    <property type="entry name" value="Endonuclease Chain A"/>
    <property type="match status" value="2"/>
</dbReference>
<feature type="domain" description="PLD phosphodiesterase" evidence="27">
    <location>
        <begin position="1045"/>
        <end position="1072"/>
    </location>
</feature>
<evidence type="ECO:0000256" key="13">
    <source>
        <dbReference type="ARBA" id="ARBA00023065"/>
    </source>
</evidence>
<evidence type="ECO:0000256" key="25">
    <source>
        <dbReference type="RuleBase" id="RU000687"/>
    </source>
</evidence>
<evidence type="ECO:0000313" key="29">
    <source>
        <dbReference type="EMBL" id="KAF0038246.1"/>
    </source>
</evidence>
<keyword evidence="8" id="KW-0677">Repeat</keyword>
<evidence type="ECO:0000256" key="8">
    <source>
        <dbReference type="ARBA" id="ARBA00022737"/>
    </source>
</evidence>
<dbReference type="Pfam" id="PF00614">
    <property type="entry name" value="PLDc"/>
    <property type="match status" value="1"/>
</dbReference>
<comment type="catalytic activity">
    <reaction evidence="23">
        <text>K(+)(in) = K(+)(out)</text>
        <dbReference type="Rhea" id="RHEA:29463"/>
        <dbReference type="ChEBI" id="CHEBI:29103"/>
    </reaction>
</comment>
<dbReference type="InterPro" id="IPR025202">
    <property type="entry name" value="PLD-like_dom"/>
</dbReference>
<evidence type="ECO:0000256" key="20">
    <source>
        <dbReference type="ARBA" id="ARBA00023286"/>
    </source>
</evidence>
<feature type="transmembrane region" description="Helical" evidence="25">
    <location>
        <begin position="478"/>
        <end position="496"/>
    </location>
</feature>
<dbReference type="InterPro" id="IPR001683">
    <property type="entry name" value="PX_dom"/>
</dbReference>
<evidence type="ECO:0000256" key="24">
    <source>
        <dbReference type="ARBA" id="ARBA00036239"/>
    </source>
</evidence>
<keyword evidence="11 25" id="KW-1133">Transmembrane helix</keyword>
<evidence type="ECO:0000313" key="30">
    <source>
        <dbReference type="Proteomes" id="UP000438429"/>
    </source>
</evidence>
<evidence type="ECO:0000256" key="21">
    <source>
        <dbReference type="ARBA" id="ARBA00023303"/>
    </source>
</evidence>
<dbReference type="GO" id="GO:0035091">
    <property type="term" value="F:phosphatidylinositol binding"/>
    <property type="evidence" value="ECO:0007669"/>
    <property type="project" value="InterPro"/>
</dbReference>
<feature type="domain" description="PX" evidence="28">
    <location>
        <begin position="675"/>
        <end position="802"/>
    </location>
</feature>
<dbReference type="SMART" id="SM00233">
    <property type="entry name" value="PH"/>
    <property type="match status" value="1"/>
</dbReference>
<keyword evidence="7 25" id="KW-0732">Signal</keyword>
<comment type="subcellular location">
    <subcellularLocation>
        <location evidence="22">Postsynaptic cell membrane</location>
        <topology evidence="22">Multi-pass membrane protein</topology>
    </subcellularLocation>
</comment>
<keyword evidence="9" id="KW-0378">Hydrolase</keyword>
<evidence type="ECO:0000256" key="6">
    <source>
        <dbReference type="ARBA" id="ARBA00022692"/>
    </source>
</evidence>
<dbReference type="InterPro" id="IPR006201">
    <property type="entry name" value="Neur_channel"/>
</dbReference>
<dbReference type="InterPro" id="IPR006202">
    <property type="entry name" value="Neur_chan_lig-bd"/>
</dbReference>
<dbReference type="SUPFAM" id="SSF64268">
    <property type="entry name" value="PX domain"/>
    <property type="match status" value="1"/>
</dbReference>
<organism evidence="29 30">
    <name type="scientific">Scophthalmus maximus</name>
    <name type="common">Turbot</name>
    <name type="synonym">Psetta maxima</name>
    <dbReference type="NCBI Taxonomy" id="52904"/>
    <lineage>
        <taxon>Eukaryota</taxon>
        <taxon>Metazoa</taxon>
        <taxon>Chordata</taxon>
        <taxon>Craniata</taxon>
        <taxon>Vertebrata</taxon>
        <taxon>Euteleostomi</taxon>
        <taxon>Actinopterygii</taxon>
        <taxon>Neopterygii</taxon>
        <taxon>Teleostei</taxon>
        <taxon>Neoteleostei</taxon>
        <taxon>Acanthomorphata</taxon>
        <taxon>Carangaria</taxon>
        <taxon>Pleuronectiformes</taxon>
        <taxon>Pleuronectoidei</taxon>
        <taxon>Scophthalmidae</taxon>
        <taxon>Scophthalmus</taxon>
    </lineage>
</organism>
<dbReference type="Pfam" id="PF13091">
    <property type="entry name" value="PLDc_2"/>
    <property type="match status" value="1"/>
</dbReference>
<keyword evidence="16" id="KW-1015">Disulfide bond</keyword>
<evidence type="ECO:0000256" key="22">
    <source>
        <dbReference type="ARBA" id="ARBA00034104"/>
    </source>
</evidence>
<dbReference type="Proteomes" id="UP000438429">
    <property type="component" value="Unassembled WGS sequence"/>
</dbReference>
<dbReference type="SMART" id="SM00312">
    <property type="entry name" value="PX"/>
    <property type="match status" value="1"/>
</dbReference>
<evidence type="ECO:0000256" key="2">
    <source>
        <dbReference type="ARBA" id="ARBA00003328"/>
    </source>
</evidence>
<dbReference type="FunFam" id="3.30.1520.10:FF:000027">
    <property type="entry name" value="Phospholipase"/>
    <property type="match status" value="1"/>
</dbReference>
<evidence type="ECO:0000256" key="11">
    <source>
        <dbReference type="ARBA" id="ARBA00022989"/>
    </source>
</evidence>
<dbReference type="EC" id="3.1.4.4" evidence="3"/>
<evidence type="ECO:0000256" key="3">
    <source>
        <dbReference type="ARBA" id="ARBA00012027"/>
    </source>
</evidence>
<keyword evidence="5" id="KW-1003">Cell membrane</keyword>
<feature type="transmembrane region" description="Helical" evidence="25">
    <location>
        <begin position="246"/>
        <end position="268"/>
    </location>
</feature>
<evidence type="ECO:0000256" key="17">
    <source>
        <dbReference type="ARBA" id="ARBA00023170"/>
    </source>
</evidence>
<comment type="similarity">
    <text evidence="25">Belongs to the ligand-gated ion channel (TC 1.A.9) family.</text>
</comment>
<dbReference type="SMART" id="SM00155">
    <property type="entry name" value="PLDc"/>
    <property type="match status" value="2"/>
</dbReference>
<dbReference type="SUPFAM" id="SSF63712">
    <property type="entry name" value="Nicotinic receptor ligand binding domain-like"/>
    <property type="match status" value="1"/>
</dbReference>
<dbReference type="GO" id="GO:0004630">
    <property type="term" value="F:phospholipase D activity"/>
    <property type="evidence" value="ECO:0007669"/>
    <property type="project" value="UniProtKB-EC"/>
</dbReference>
<dbReference type="GO" id="GO:0004888">
    <property type="term" value="F:transmembrane signaling receptor activity"/>
    <property type="evidence" value="ECO:0007669"/>
    <property type="project" value="InterPro"/>
</dbReference>
<feature type="region of interest" description="Disordered" evidence="26">
    <location>
        <begin position="1094"/>
        <end position="1121"/>
    </location>
</feature>
<keyword evidence="13 25" id="KW-0406">Ion transport</keyword>
<comment type="caution">
    <text evidence="29">The sequence shown here is derived from an EMBL/GenBank/DDBJ whole genome shotgun (WGS) entry which is preliminary data.</text>
</comment>
<keyword evidence="12" id="KW-0770">Synapse</keyword>
<dbReference type="InterPro" id="IPR018000">
    <property type="entry name" value="Neurotransmitter_ion_chnl_CS"/>
</dbReference>
<evidence type="ECO:0000256" key="1">
    <source>
        <dbReference type="ARBA" id="ARBA00000798"/>
    </source>
</evidence>
<dbReference type="FunFam" id="3.30.870.10:FF:000005">
    <property type="entry name" value="Phospholipase"/>
    <property type="match status" value="1"/>
</dbReference>
<evidence type="ECO:0000256" key="18">
    <source>
        <dbReference type="ARBA" id="ARBA00023180"/>
    </source>
</evidence>
<comment type="catalytic activity">
    <reaction evidence="1">
        <text>a 1,2-diacyl-sn-glycero-3-phosphocholine + H2O = a 1,2-diacyl-sn-glycero-3-phosphate + choline + H(+)</text>
        <dbReference type="Rhea" id="RHEA:14445"/>
        <dbReference type="ChEBI" id="CHEBI:15354"/>
        <dbReference type="ChEBI" id="CHEBI:15377"/>
        <dbReference type="ChEBI" id="CHEBI:15378"/>
        <dbReference type="ChEBI" id="CHEBI:57643"/>
        <dbReference type="ChEBI" id="CHEBI:58608"/>
        <dbReference type="EC" id="3.1.4.4"/>
    </reaction>
</comment>
<dbReference type="PRINTS" id="PR00254">
    <property type="entry name" value="NICOTINICR"/>
</dbReference>
<keyword evidence="15 25" id="KW-0472">Membrane</keyword>
<evidence type="ECO:0000256" key="26">
    <source>
        <dbReference type="SAM" id="MobiDB-lite"/>
    </source>
</evidence>
<dbReference type="InterPro" id="IPR036719">
    <property type="entry name" value="Neuro-gated_channel_TM_sf"/>
</dbReference>
<dbReference type="Gene3D" id="3.30.1520.10">
    <property type="entry name" value="Phox-like domain"/>
    <property type="match status" value="1"/>
</dbReference>
<keyword evidence="18" id="KW-0325">Glycoprotein</keyword>
<keyword evidence="19" id="KW-0628">Postsynaptic cell membrane</keyword>
<dbReference type="EMBL" id="VEVO01000008">
    <property type="protein sequence ID" value="KAF0038246.1"/>
    <property type="molecule type" value="Genomic_DNA"/>
</dbReference>
<evidence type="ECO:0000256" key="7">
    <source>
        <dbReference type="ARBA" id="ARBA00022729"/>
    </source>
</evidence>
<evidence type="ECO:0000256" key="15">
    <source>
        <dbReference type="ARBA" id="ARBA00023136"/>
    </source>
</evidence>
<dbReference type="GO" id="GO:0060627">
    <property type="term" value="P:regulation of vesicle-mediated transport"/>
    <property type="evidence" value="ECO:0007669"/>
    <property type="project" value="TreeGrafter"/>
</dbReference>
<dbReference type="SUPFAM" id="SSF50729">
    <property type="entry name" value="PH domain-like"/>
    <property type="match status" value="1"/>
</dbReference>
<dbReference type="CDD" id="cd09843">
    <property type="entry name" value="PLDc_vPLD2_1"/>
    <property type="match status" value="1"/>
</dbReference>
<feature type="chain" id="PRO_5025718655" description="phospholipase D" evidence="25">
    <location>
        <begin position="27"/>
        <end position="1560"/>
    </location>
</feature>
<evidence type="ECO:0000256" key="4">
    <source>
        <dbReference type="ARBA" id="ARBA00022448"/>
    </source>
</evidence>
<evidence type="ECO:0000259" key="27">
    <source>
        <dbReference type="PROSITE" id="PS50035"/>
    </source>
</evidence>
<sequence>MMAAHSFGILFGVVTILGGLMVQVQCNEESKLIGDLFKDYKKNIRPVVHPDDKLEVQIKLTLTNLISLNEKTETLTTNVWIEIQWTDYRFVWNTSDYYGIDLIRVPCNTVWLPDIVLENNIDGKFDVAYYANVLINNTGWMYWLPPAIYRSTCAIEITYFPFDYQNCTLAFRSQTYSAKEVDLILALNENGQAIQWVDIDPEAFTENGEWAIVHRPARKMINKRYSPDDLEYQEILFNLIIQRKPLFYIINLILPCSLISSLVVLAYFLPAQAGGQKLTVAISVLLAQTVFLFLIAQKVPETSLSVPLIGKYLIFVMCVTTLIATNQIVVLNFSLRSPNTHTMSYTIKHVFLELVPRFLFMSPLVDDSEVTTAVNGVRERRRSSFGLMQRAEEYVMKQPRSEMMFDKQRERHGLTRSIVDNIDVSSTANLYKSLSQSAPEIKQCVDACNFIAESTKQQNNIGSEIERWVLIGKMIDKVCFWAAFSLFIIGTVWIFLNGQYGQFLDLVQTWGHSSSGKMLKPIHRSAEKRMASGLLCIWKMITKRYFPDDLEYQNTVYLILERKPQFYIINPDHRAAPRVTCGSVCPPARVVSERAPGTCEDCAMASPVEVIEPQAQSSTAQNLGTRRFSHDILSLSPDELDGLMSSSEGRPFLVVHRLPEVKEAGIPYLMPGIPITCKVDNTEKYTTRSKVHVGTLYTVRLTHGHFHWTVKRKYKQFQELHRDLYKHRMMIQLLPLGRFAKERQQMRAMSEEMPSLHGTERTRRTSSKMKYLEEYLNGLLENRFCRNDNSMLEFLSVGALSFITDLGPKGLEGPISKRSGGHRIQGLNCIGHHQFCFRWSRRWLVVKDSFLMYMNRDNCYINFVLLFDPEFQVKVGRAYTDTRYGVCIENFNRNLIIKCSSYRQAHWWSHEINRLAGSSDFLKVQRFEGFAPPREGSLTKWYVNGSGYFADLADALEQAKEEIFITDWWLSPEVFLKRPATDNYWRLDKILKRKAEQGVKVCVLLYKEVELALGINSEHSKRTLMNMHPNIKVMRHPDHVSSVVFLWAHHEKMVAIDQTVAFVGGLDLAFGRWDDSNYRLTDLGLTEMSIGVTEEEPKGNAGDNDEVDGPQPSEPDDQAEQVPDSLIGNIKLWLGKDYSNFIKKDWVQLDKPFEDNIDRTEIPRMPWRDLSAVMHGRAARDVARHFIQRWNFTKIFKNKYKDNFYPYLLPKAQCTADSLSFIVPGSKKARVQVLRSVDRWSTGICENSILNAYIHTIENSEHYIYIENQFFISCADGKTIHNGIGDAIVNRILRAHREQKKYRVFVVIPLFPGFEGDIRAGGGNAIQAILHFTYRTICRGEHSILSRLSEVEDKWTEYITVCGLRTHSKLSQSLVTELIYVHSKTLIADDRCYIIGSANINDRSMLGSRDSELAVIVEDEERVSSIMGGEEYQAGPLTLALRKECFSVLVGASSDPSIIIDDPISDDFFFSVWNASAKLNATIYEKVFKCLPQNGVHNMRDLKEYSNMERLCDTDPEQATEELKAVRGLLVHFPLKYQCEENLLPPLATKEGMAPLGLWT</sequence>
<dbReference type="GO" id="GO:0045211">
    <property type="term" value="C:postsynaptic membrane"/>
    <property type="evidence" value="ECO:0007669"/>
    <property type="project" value="UniProtKB-SubCell"/>
</dbReference>
<dbReference type="CDD" id="cd01254">
    <property type="entry name" value="PH_PLD"/>
    <property type="match status" value="1"/>
</dbReference>
<evidence type="ECO:0000256" key="14">
    <source>
        <dbReference type="ARBA" id="ARBA00023098"/>
    </source>
</evidence>
<dbReference type="FunFam" id="3.30.870.10:FF:000011">
    <property type="entry name" value="Phospholipase"/>
    <property type="match status" value="1"/>
</dbReference>
<dbReference type="SUPFAM" id="SSF90112">
    <property type="entry name" value="Neurotransmitter-gated ion-channel transmembrane pore"/>
    <property type="match status" value="1"/>
</dbReference>
<keyword evidence="4 25" id="KW-0813">Transport</keyword>
<dbReference type="InterPro" id="IPR036734">
    <property type="entry name" value="Neur_chan_lig-bd_sf"/>
</dbReference>
<dbReference type="InterPro" id="IPR001736">
    <property type="entry name" value="PLipase_D/transphosphatidylase"/>
</dbReference>
<dbReference type="Pfam" id="PF02932">
    <property type="entry name" value="Neur_chan_memb"/>
    <property type="match status" value="1"/>
</dbReference>
<dbReference type="Gene3D" id="1.20.58.390">
    <property type="entry name" value="Neurotransmitter-gated ion-channel transmembrane domain"/>
    <property type="match status" value="2"/>
</dbReference>
<evidence type="ECO:0000256" key="12">
    <source>
        <dbReference type="ARBA" id="ARBA00023018"/>
    </source>
</evidence>
<dbReference type="SUPFAM" id="SSF56024">
    <property type="entry name" value="Phospholipase D/nuclease"/>
    <property type="match status" value="2"/>
</dbReference>
<evidence type="ECO:0000256" key="16">
    <source>
        <dbReference type="ARBA" id="ARBA00023157"/>
    </source>
</evidence>
<evidence type="ECO:0000256" key="10">
    <source>
        <dbReference type="ARBA" id="ARBA00022963"/>
    </source>
</evidence>
<keyword evidence="6 25" id="KW-0812">Transmembrane</keyword>
<gene>
    <name evidence="29" type="ORF">F2P81_008730</name>
</gene>
<dbReference type="PROSITE" id="PS00236">
    <property type="entry name" value="NEUROTR_ION_CHANNEL"/>
    <property type="match status" value="1"/>
</dbReference>
<dbReference type="FunFam" id="1.20.58.390:FF:000010">
    <property type="entry name" value="Nicotinic acetylcholine receptor subunit epsilon"/>
    <property type="match status" value="1"/>
</dbReference>
<dbReference type="CDD" id="cd19064">
    <property type="entry name" value="LGIC_TM_nAChR"/>
    <property type="match status" value="1"/>
</dbReference>
<dbReference type="PRINTS" id="PR00252">
    <property type="entry name" value="NRIONCHANNEL"/>
</dbReference>
<dbReference type="PROSITE" id="PS50195">
    <property type="entry name" value="PX"/>
    <property type="match status" value="1"/>
</dbReference>
<dbReference type="InterPro" id="IPR001849">
    <property type="entry name" value="PH_domain"/>
</dbReference>
<dbReference type="FunFam" id="2.70.170.10:FF:000012">
    <property type="entry name" value="Nicotinic acetylcholine receptor subunit gamma"/>
    <property type="match status" value="1"/>
</dbReference>
<name>A0A6A4SSS5_SCOMX</name>
<evidence type="ECO:0000256" key="19">
    <source>
        <dbReference type="ARBA" id="ARBA00023257"/>
    </source>
</evidence>
<evidence type="ECO:0000256" key="9">
    <source>
        <dbReference type="ARBA" id="ARBA00022801"/>
    </source>
</evidence>
<feature type="compositionally biased region" description="Acidic residues" evidence="26">
    <location>
        <begin position="1103"/>
        <end position="1119"/>
    </location>
</feature>
<dbReference type="Gene3D" id="2.70.170.10">
    <property type="entry name" value="Neurotransmitter-gated ion-channel ligand-binding domain"/>
    <property type="match status" value="1"/>
</dbReference>
<dbReference type="PANTHER" id="PTHR18896">
    <property type="entry name" value="PHOSPHOLIPASE D"/>
    <property type="match status" value="1"/>
</dbReference>
<feature type="transmembrane region" description="Helical" evidence="25">
    <location>
        <begin position="312"/>
        <end position="335"/>
    </location>
</feature>
<dbReference type="InterPro" id="IPR036871">
    <property type="entry name" value="PX_dom_sf"/>
</dbReference>
<feature type="domain" description="PLD phosphodiesterase" evidence="27">
    <location>
        <begin position="1377"/>
        <end position="1404"/>
    </location>
</feature>
<dbReference type="Pfam" id="PF00787">
    <property type="entry name" value="PX"/>
    <property type="match status" value="1"/>
</dbReference>
<dbReference type="CDD" id="cd19029">
    <property type="entry name" value="LGIC_ECD_nAChR_G"/>
    <property type="match status" value="1"/>
</dbReference>
<dbReference type="PROSITE" id="PS50035">
    <property type="entry name" value="PLD"/>
    <property type="match status" value="2"/>
</dbReference>
<accession>A0A6A4SSS5</accession>